<dbReference type="EMBL" id="FRCL01000004">
    <property type="protein sequence ID" value="SHM46292.1"/>
    <property type="molecule type" value="Genomic_DNA"/>
</dbReference>
<name>A0A1M7J039_9FLAO</name>
<sequence length="43" mass="4859">MFLASIAQTAEKSLEEIKLFFLAMAERPKEAPASAIEKKIYDQ</sequence>
<dbReference type="AlphaFoldDB" id="A0A1M7J039"/>
<dbReference type="Proteomes" id="UP000184092">
    <property type="component" value="Unassembled WGS sequence"/>
</dbReference>
<accession>A0A1M7J039</accession>
<gene>
    <name evidence="1" type="ORF">SAMN05216269_104275</name>
</gene>
<keyword evidence="2" id="KW-1185">Reference proteome</keyword>
<evidence type="ECO:0000313" key="2">
    <source>
        <dbReference type="Proteomes" id="UP000184092"/>
    </source>
</evidence>
<dbReference type="STRING" id="178356.SAMN05216269_104275"/>
<proteinExistence type="predicted"/>
<organism evidence="1 2">
    <name type="scientific">Flavobacterium xinjiangense</name>
    <dbReference type="NCBI Taxonomy" id="178356"/>
    <lineage>
        <taxon>Bacteria</taxon>
        <taxon>Pseudomonadati</taxon>
        <taxon>Bacteroidota</taxon>
        <taxon>Flavobacteriia</taxon>
        <taxon>Flavobacteriales</taxon>
        <taxon>Flavobacteriaceae</taxon>
        <taxon>Flavobacterium</taxon>
    </lineage>
</organism>
<reference evidence="2" key="1">
    <citation type="submission" date="2016-11" db="EMBL/GenBank/DDBJ databases">
        <authorList>
            <person name="Varghese N."/>
            <person name="Submissions S."/>
        </authorList>
    </citation>
    <scope>NUCLEOTIDE SEQUENCE [LARGE SCALE GENOMIC DNA]</scope>
    <source>
        <strain evidence="2">CGMCC 1.2749</strain>
    </source>
</reference>
<evidence type="ECO:0000313" key="1">
    <source>
        <dbReference type="EMBL" id="SHM46292.1"/>
    </source>
</evidence>
<protein>
    <submittedName>
        <fullName evidence="1">Uncharacterized protein</fullName>
    </submittedName>
</protein>